<evidence type="ECO:0000313" key="1">
    <source>
        <dbReference type="EMBL" id="SMC08152.1"/>
    </source>
</evidence>
<evidence type="ECO:0000313" key="2">
    <source>
        <dbReference type="Proteomes" id="UP000192660"/>
    </source>
</evidence>
<dbReference type="AlphaFoldDB" id="A0A1W1WPM0"/>
<sequence>MPSSPLVPRWNPFWTITANRLLAHLTQSPYGEDWSVPNGYVTKTGIWLNDTTFLPYPSPDHRRLWWKYRFGVSQDDLRQWFPQTILFAYADDEDDDDDDWTPVPTPPTPWKFLHVVDFLYCVPKIPGQHWPNAHALVAPTSSTADLAHTTWHPLWHRTTRRGQPGWAYPALPGLFIADDPRFIPFNQAVDWTDGGTIGQWLAAILPQLDTVNDTWSRDPWVLWGSQLLLWHAMGIGYFTGYPASEVMTHGTAG</sequence>
<gene>
    <name evidence="1" type="ORF">SAMN00768000_3689</name>
</gene>
<dbReference type="EMBL" id="FWWY01000002">
    <property type="protein sequence ID" value="SMC08152.1"/>
    <property type="molecule type" value="Genomic_DNA"/>
</dbReference>
<organism evidence="1 2">
    <name type="scientific">Sulfobacillus thermosulfidooxidans (strain DSM 9293 / VKM B-1269 / AT-1)</name>
    <dbReference type="NCBI Taxonomy" id="929705"/>
    <lineage>
        <taxon>Bacteria</taxon>
        <taxon>Bacillati</taxon>
        <taxon>Bacillota</taxon>
        <taxon>Clostridia</taxon>
        <taxon>Eubacteriales</taxon>
        <taxon>Clostridiales Family XVII. Incertae Sedis</taxon>
        <taxon>Sulfobacillus</taxon>
    </lineage>
</organism>
<reference evidence="2" key="1">
    <citation type="submission" date="2017-04" db="EMBL/GenBank/DDBJ databases">
        <authorList>
            <person name="Varghese N."/>
            <person name="Submissions S."/>
        </authorList>
    </citation>
    <scope>NUCLEOTIDE SEQUENCE [LARGE SCALE GENOMIC DNA]</scope>
    <source>
        <strain evidence="2">DSM 9293</strain>
    </source>
</reference>
<dbReference type="Proteomes" id="UP000192660">
    <property type="component" value="Unassembled WGS sequence"/>
</dbReference>
<protein>
    <submittedName>
        <fullName evidence="1">Uncharacterized protein</fullName>
    </submittedName>
</protein>
<keyword evidence="2" id="KW-1185">Reference proteome</keyword>
<accession>A0A1W1WPM0</accession>
<dbReference type="RefSeq" id="WP_084662207.1">
    <property type="nucleotide sequence ID" value="NZ_FWWY01000002.1"/>
</dbReference>
<proteinExistence type="predicted"/>
<name>A0A1W1WPM0_SULTA</name>